<dbReference type="InterPro" id="IPR008927">
    <property type="entry name" value="6-PGluconate_DH-like_C_sf"/>
</dbReference>
<dbReference type="Gene3D" id="1.10.1040.10">
    <property type="entry name" value="N-(1-d-carboxylethyl)-l-norvaline Dehydrogenase, domain 2"/>
    <property type="match status" value="1"/>
</dbReference>
<dbReference type="PANTHER" id="PTHR43060">
    <property type="entry name" value="3-HYDROXYISOBUTYRATE DEHYDROGENASE-LIKE 1, MITOCHONDRIAL-RELATED"/>
    <property type="match status" value="1"/>
</dbReference>
<feature type="domain" description="3-hydroxyisobutyrate dehydrogenase-like NAD-binding" evidence="5">
    <location>
        <begin position="186"/>
        <end position="304"/>
    </location>
</feature>
<sequence length="313" mass="33284">MEKKRIGWIGAGIMGRSMAGHLMNAGYTVHLNTRTKDKASGYTVHLNTRTKDKASDLLETGAIWCDSPAEVAGSADVVFTMVGFPKDVEAVYLGETGILTGIGTNSGNDMILVDMTTTKPCLAERIHTAAREHGARFLDAPVSGGDVGARNGTLSIMIGGDQEAVAAVMPLFELMGKDIVHQGKPGAGQHTKMVNQITIAGTMIGVCEAMIYAHKAGLDMETVLRSIGSGAAACWTLDHLAPRILARNFEPGFLVDHFIKDMEIALEEAARMGLGLPGLTLVNQLYRSIEAQGKGDRGTHALILALEKMSDIP</sequence>
<feature type="domain" description="6-phosphogluconate dehydrogenase NADP-binding" evidence="4">
    <location>
        <begin position="5"/>
        <end position="39"/>
    </location>
</feature>
<dbReference type="InterPro" id="IPR036291">
    <property type="entry name" value="NAD(P)-bd_dom_sf"/>
</dbReference>
<dbReference type="Pfam" id="PF14833">
    <property type="entry name" value="NAD_binding_11"/>
    <property type="match status" value="1"/>
</dbReference>
<proteinExistence type="predicted"/>
<evidence type="ECO:0000313" key="6">
    <source>
        <dbReference type="EMBL" id="VFJ96959.1"/>
    </source>
</evidence>
<dbReference type="InterPro" id="IPR013328">
    <property type="entry name" value="6PGD_dom2"/>
</dbReference>
<dbReference type="SUPFAM" id="SSF48179">
    <property type="entry name" value="6-phosphogluconate dehydrogenase C-terminal domain-like"/>
    <property type="match status" value="1"/>
</dbReference>
<dbReference type="GO" id="GO:0050661">
    <property type="term" value="F:NADP binding"/>
    <property type="evidence" value="ECO:0007669"/>
    <property type="project" value="InterPro"/>
</dbReference>
<name>A0A450UWR8_9GAMM</name>
<evidence type="ECO:0000259" key="5">
    <source>
        <dbReference type="Pfam" id="PF14833"/>
    </source>
</evidence>
<feature type="domain" description="6-phosphogluconate dehydrogenase NADP-binding" evidence="4">
    <location>
        <begin position="40"/>
        <end position="182"/>
    </location>
</feature>
<dbReference type="AlphaFoldDB" id="A0A450UWR8"/>
<dbReference type="InterPro" id="IPR029154">
    <property type="entry name" value="HIBADH-like_NADP-bd"/>
</dbReference>
<dbReference type="InterPro" id="IPR006115">
    <property type="entry name" value="6PGDH_NADP-bd"/>
</dbReference>
<evidence type="ECO:0000256" key="1">
    <source>
        <dbReference type="ARBA" id="ARBA00023002"/>
    </source>
</evidence>
<evidence type="ECO:0000259" key="4">
    <source>
        <dbReference type="Pfam" id="PF03446"/>
    </source>
</evidence>
<accession>A0A450UWR8</accession>
<dbReference type="Gene3D" id="3.40.50.720">
    <property type="entry name" value="NAD(P)-binding Rossmann-like Domain"/>
    <property type="match status" value="2"/>
</dbReference>
<dbReference type="Pfam" id="PF03446">
    <property type="entry name" value="NAD_binding_2"/>
    <property type="match status" value="2"/>
</dbReference>
<dbReference type="SUPFAM" id="SSF51735">
    <property type="entry name" value="NAD(P)-binding Rossmann-fold domains"/>
    <property type="match status" value="1"/>
</dbReference>
<keyword evidence="2" id="KW-0520">NAD</keyword>
<dbReference type="PIRSF" id="PIRSF000103">
    <property type="entry name" value="HIBADH"/>
    <property type="match status" value="1"/>
</dbReference>
<reference evidence="6" key="1">
    <citation type="submission" date="2019-02" db="EMBL/GenBank/DDBJ databases">
        <authorList>
            <person name="Gruber-Vodicka R. H."/>
            <person name="Seah K. B. B."/>
        </authorList>
    </citation>
    <scope>NUCLEOTIDE SEQUENCE</scope>
    <source>
        <strain evidence="6">BECK_M7</strain>
    </source>
</reference>
<gene>
    <name evidence="6" type="ORF">BECKLFY1418B_GA0070995_109210</name>
</gene>
<dbReference type="PANTHER" id="PTHR43060:SF15">
    <property type="entry name" value="3-HYDROXYISOBUTYRATE DEHYDROGENASE-LIKE 1, MITOCHONDRIAL-RELATED"/>
    <property type="match status" value="1"/>
</dbReference>
<dbReference type="GO" id="GO:0016491">
    <property type="term" value="F:oxidoreductase activity"/>
    <property type="evidence" value="ECO:0007669"/>
    <property type="project" value="UniProtKB-KW"/>
</dbReference>
<evidence type="ECO:0000256" key="3">
    <source>
        <dbReference type="PIRSR" id="PIRSR000103-1"/>
    </source>
</evidence>
<dbReference type="EMBL" id="CAADFF010000092">
    <property type="protein sequence ID" value="VFJ96959.1"/>
    <property type="molecule type" value="Genomic_DNA"/>
</dbReference>
<dbReference type="InterPro" id="IPR015815">
    <property type="entry name" value="HIBADH-related"/>
</dbReference>
<protein>
    <submittedName>
        <fullName evidence="6">3-hydroxyisobutyrate dehydrogenase</fullName>
    </submittedName>
</protein>
<evidence type="ECO:0000256" key="2">
    <source>
        <dbReference type="ARBA" id="ARBA00023027"/>
    </source>
</evidence>
<organism evidence="6">
    <name type="scientific">Candidatus Kentrum sp. LFY</name>
    <dbReference type="NCBI Taxonomy" id="2126342"/>
    <lineage>
        <taxon>Bacteria</taxon>
        <taxon>Pseudomonadati</taxon>
        <taxon>Pseudomonadota</taxon>
        <taxon>Gammaproteobacteria</taxon>
        <taxon>Candidatus Kentrum</taxon>
    </lineage>
</organism>
<dbReference type="GO" id="GO:0051287">
    <property type="term" value="F:NAD binding"/>
    <property type="evidence" value="ECO:0007669"/>
    <property type="project" value="InterPro"/>
</dbReference>
<keyword evidence="1" id="KW-0560">Oxidoreductase</keyword>
<feature type="active site" evidence="3">
    <location>
        <position position="192"/>
    </location>
</feature>